<keyword evidence="16" id="KW-1185">Reference proteome</keyword>
<dbReference type="PANTHER" id="PTHR12966">
    <property type="entry name" value="NADH DEHYDROGENASE UBIQUINONE 1 ALPHA SUBCOMPLEX SUBUNIT 13"/>
    <property type="match status" value="1"/>
</dbReference>
<comment type="function">
    <text evidence="12">Accessory subunit of the mitochondrial membrane respiratory chain NADH dehydrogenase (Complex I), that is believed not to be involved in catalysis. Complex I functions in the transfer of electrons from NADH to the respiratory chain. The immediate electron acceptor for the enzyme is believed to be ubiquinone. Involved in the interferon/all-trans-retinoic acid (IFN/RA) induced cell death. This apoptotic activity is inhibited by interaction with viral IRF1. Prevents the transactivation of STAT3 target genes. May play a role in CARD15-mediated innate mucosal responses and serve to regulate intestinal epithelial cell responses to microbes.</text>
</comment>
<sequence length="187" mass="22212">MPRQTARKSRLATVRRTMAETGFRQDMPPSGGYRKFNYGRTFPKVFWRPGVVVAAVFGASVYGAFDAIAKKKARVTEKFEDIDITNAMQPFLTAERDRFWLKLLKKNRELEEEVMKDVPGWKTGTWYGEPVYFTLGDKWWDPMQDEVFAHSNKDLFYREHLWRQHSEYAAPKFYDKWIPESIGKYFW</sequence>
<evidence type="ECO:0000256" key="5">
    <source>
        <dbReference type="ARBA" id="ARBA00022660"/>
    </source>
</evidence>
<evidence type="ECO:0000256" key="9">
    <source>
        <dbReference type="ARBA" id="ARBA00022989"/>
    </source>
</evidence>
<evidence type="ECO:0000256" key="4">
    <source>
        <dbReference type="ARBA" id="ARBA00022448"/>
    </source>
</evidence>
<keyword evidence="11 14" id="KW-0472">Membrane</keyword>
<evidence type="ECO:0000313" key="16">
    <source>
        <dbReference type="Proteomes" id="UP000054495"/>
    </source>
</evidence>
<evidence type="ECO:0000256" key="7">
    <source>
        <dbReference type="ARBA" id="ARBA00022792"/>
    </source>
</evidence>
<evidence type="ECO:0000313" key="15">
    <source>
        <dbReference type="EMBL" id="EPB75176.1"/>
    </source>
</evidence>
<proteinExistence type="inferred from homology"/>
<comment type="subunit">
    <text evidence="13">Complex I is composed of 45 different subunits. Interacts with CARD15, but not with CARD4. Interacts with STAT3, but not with STAT1, STAT2 and STAT5A. Interacts with OLFM4.</text>
</comment>
<protein>
    <recommendedName>
        <fullName evidence="3 14">NADH dehydrogenase [ubiquinone] 1 alpha subcomplex subunit 13</fullName>
    </recommendedName>
</protein>
<dbReference type="EMBL" id="KE124912">
    <property type="protein sequence ID" value="EPB75176.1"/>
    <property type="molecule type" value="Genomic_DNA"/>
</dbReference>
<accession>A0A0D6LYJ1</accession>
<keyword evidence="6 14" id="KW-0812">Transmembrane</keyword>
<keyword evidence="4 14" id="KW-0813">Transport</keyword>
<evidence type="ECO:0000256" key="2">
    <source>
        <dbReference type="ARBA" id="ARBA00007312"/>
    </source>
</evidence>
<evidence type="ECO:0000256" key="1">
    <source>
        <dbReference type="ARBA" id="ARBA00004298"/>
    </source>
</evidence>
<name>A0A0D6LYJ1_9BILA</name>
<dbReference type="Proteomes" id="UP000054495">
    <property type="component" value="Unassembled WGS sequence"/>
</dbReference>
<comment type="function">
    <text evidence="14">Complex I functions in the transfer of electrons from NADH to the respiratory chain. Accessory subunit of the mitochondrial membrane respiratory chain NADH dehydrogenase (Complex I), that is believed not to be involved in catalysis.</text>
</comment>
<comment type="subcellular location">
    <subcellularLocation>
        <location evidence="1 14">Mitochondrion inner membrane</location>
        <topology evidence="1 14">Single-pass membrane protein</topology>
        <orientation evidence="1 14">Matrix side</orientation>
    </subcellularLocation>
</comment>
<reference evidence="15 16" key="1">
    <citation type="submission" date="2013-05" db="EMBL/GenBank/DDBJ databases">
        <title>Draft genome of the parasitic nematode Anyclostoma ceylanicum.</title>
        <authorList>
            <person name="Mitreva M."/>
        </authorList>
    </citation>
    <scope>NUCLEOTIDE SEQUENCE [LARGE SCALE GENOMIC DNA]</scope>
</reference>
<keyword evidence="5 14" id="KW-0679">Respiratory chain</keyword>
<evidence type="ECO:0000256" key="13">
    <source>
        <dbReference type="ARBA" id="ARBA00046797"/>
    </source>
</evidence>
<evidence type="ECO:0000256" key="10">
    <source>
        <dbReference type="ARBA" id="ARBA00023128"/>
    </source>
</evidence>
<evidence type="ECO:0000256" key="6">
    <source>
        <dbReference type="ARBA" id="ARBA00022692"/>
    </source>
</evidence>
<evidence type="ECO:0000256" key="12">
    <source>
        <dbReference type="ARBA" id="ARBA00045908"/>
    </source>
</evidence>
<evidence type="ECO:0000256" key="14">
    <source>
        <dbReference type="RuleBase" id="RU368034"/>
    </source>
</evidence>
<dbReference type="Pfam" id="PF06212">
    <property type="entry name" value="GRIM-19"/>
    <property type="match status" value="1"/>
</dbReference>
<dbReference type="PANTHER" id="PTHR12966:SF0">
    <property type="entry name" value="NADH DEHYDROGENASE [UBIQUINONE] 1 ALPHA SUBCOMPLEX SUBUNIT 13"/>
    <property type="match status" value="1"/>
</dbReference>
<evidence type="ECO:0000256" key="11">
    <source>
        <dbReference type="ARBA" id="ARBA00023136"/>
    </source>
</evidence>
<keyword evidence="8 14" id="KW-0249">Electron transport</keyword>
<organism evidence="15 16">
    <name type="scientific">Ancylostoma ceylanicum</name>
    <dbReference type="NCBI Taxonomy" id="53326"/>
    <lineage>
        <taxon>Eukaryota</taxon>
        <taxon>Metazoa</taxon>
        <taxon>Ecdysozoa</taxon>
        <taxon>Nematoda</taxon>
        <taxon>Chromadorea</taxon>
        <taxon>Rhabditida</taxon>
        <taxon>Rhabditina</taxon>
        <taxon>Rhabditomorpha</taxon>
        <taxon>Strongyloidea</taxon>
        <taxon>Ancylostomatidae</taxon>
        <taxon>Ancylostomatinae</taxon>
        <taxon>Ancylostoma</taxon>
    </lineage>
</organism>
<gene>
    <name evidence="15" type="ORF">ANCCEY_05747</name>
</gene>
<dbReference type="InterPro" id="IPR009346">
    <property type="entry name" value="GRIM-19"/>
</dbReference>
<dbReference type="GO" id="GO:0045271">
    <property type="term" value="C:respiratory chain complex I"/>
    <property type="evidence" value="ECO:0007669"/>
    <property type="project" value="UniProtKB-UniRule"/>
</dbReference>
<dbReference type="GO" id="GO:0005743">
    <property type="term" value="C:mitochondrial inner membrane"/>
    <property type="evidence" value="ECO:0007669"/>
    <property type="project" value="UniProtKB-SubCell"/>
</dbReference>
<keyword evidence="10 14" id="KW-0496">Mitochondrion</keyword>
<dbReference type="AlphaFoldDB" id="A0A0D6LYJ1"/>
<keyword evidence="9 14" id="KW-1133">Transmembrane helix</keyword>
<feature type="transmembrane region" description="Helical" evidence="14">
    <location>
        <begin position="45"/>
        <end position="65"/>
    </location>
</feature>
<comment type="similarity">
    <text evidence="2 14">Belongs to the complex I NDUFA13 subunit family.</text>
</comment>
<keyword evidence="7 14" id="KW-0999">Mitochondrion inner membrane</keyword>
<evidence type="ECO:0000256" key="3">
    <source>
        <dbReference type="ARBA" id="ARBA00018192"/>
    </source>
</evidence>
<evidence type="ECO:0000256" key="8">
    <source>
        <dbReference type="ARBA" id="ARBA00022982"/>
    </source>
</evidence>